<feature type="binding site" evidence="6">
    <location>
        <position position="169"/>
    </location>
    <ligand>
        <name>(6R)-5,10-methylene-5,6,7,8-tetrahydrofolate</name>
        <dbReference type="ChEBI" id="CHEBI:15636"/>
    </ligand>
</feature>
<reference evidence="10" key="1">
    <citation type="journal article" date="2019" name="Int. J. Syst. Evol. Microbiol.">
        <title>The Global Catalogue of Microorganisms (GCM) 10K type strain sequencing project: providing services to taxonomists for standard genome sequencing and annotation.</title>
        <authorList>
            <consortium name="The Broad Institute Genomics Platform"/>
            <consortium name="The Broad Institute Genome Sequencing Center for Infectious Disease"/>
            <person name="Wu L."/>
            <person name="Ma J."/>
        </authorList>
    </citation>
    <scope>NUCLEOTIDE SEQUENCE [LARGE SCALE GENOMIC DNA]</scope>
    <source>
        <strain evidence="10">S1</strain>
    </source>
</reference>
<evidence type="ECO:0000256" key="2">
    <source>
        <dbReference type="ARBA" id="ARBA00022490"/>
    </source>
</evidence>
<feature type="active site" description="Nucleophile" evidence="6">
    <location>
        <position position="146"/>
    </location>
</feature>
<dbReference type="HAMAP" id="MF_00008">
    <property type="entry name" value="Thymidy_synth_bact"/>
    <property type="match status" value="1"/>
</dbReference>
<keyword evidence="2 6" id="KW-0963">Cytoplasm</keyword>
<dbReference type="NCBIfam" id="NF002497">
    <property type="entry name" value="PRK01827.1-3"/>
    <property type="match status" value="1"/>
</dbReference>
<dbReference type="InterPro" id="IPR036926">
    <property type="entry name" value="Thymidate_synth/dCMP_Mease_sf"/>
</dbReference>
<evidence type="ECO:0000256" key="1">
    <source>
        <dbReference type="ARBA" id="ARBA00011947"/>
    </source>
</evidence>
<evidence type="ECO:0000256" key="7">
    <source>
        <dbReference type="PROSITE-ProRule" id="PRU10016"/>
    </source>
</evidence>
<evidence type="ECO:0000256" key="6">
    <source>
        <dbReference type="HAMAP-Rule" id="MF_00008"/>
    </source>
</evidence>
<evidence type="ECO:0000313" key="9">
    <source>
        <dbReference type="EMBL" id="MFD1425415.1"/>
    </source>
</evidence>
<comment type="subunit">
    <text evidence="6">Homodimer.</text>
</comment>
<dbReference type="PRINTS" id="PR00108">
    <property type="entry name" value="THYMDSNTHASE"/>
</dbReference>
<dbReference type="GO" id="GO:0004799">
    <property type="term" value="F:thymidylate synthase activity"/>
    <property type="evidence" value="ECO:0007669"/>
    <property type="project" value="UniProtKB-EC"/>
</dbReference>
<keyword evidence="3 6" id="KW-0489">Methyltransferase</keyword>
<feature type="binding site" evidence="6">
    <location>
        <position position="51"/>
    </location>
    <ligand>
        <name>(6R)-5,10-methylene-5,6,7,8-tetrahydrofolate</name>
        <dbReference type="ChEBI" id="CHEBI:15636"/>
    </ligand>
</feature>
<organism evidence="9 10">
    <name type="scientific">Kroppenstedtia sanguinis</name>
    <dbReference type="NCBI Taxonomy" id="1380684"/>
    <lineage>
        <taxon>Bacteria</taxon>
        <taxon>Bacillati</taxon>
        <taxon>Bacillota</taxon>
        <taxon>Bacilli</taxon>
        <taxon>Bacillales</taxon>
        <taxon>Thermoactinomycetaceae</taxon>
        <taxon>Kroppenstedtia</taxon>
    </lineage>
</organism>
<feature type="binding site" description="in other chain" evidence="6">
    <location>
        <position position="177"/>
    </location>
    <ligand>
        <name>dUMP</name>
        <dbReference type="ChEBI" id="CHEBI:246422"/>
        <note>ligand shared between dimeric partners</note>
    </ligand>
</feature>
<comment type="catalytic activity">
    <reaction evidence="6">
        <text>dUMP + (6R)-5,10-methylene-5,6,7,8-tetrahydrofolate = 7,8-dihydrofolate + dTMP</text>
        <dbReference type="Rhea" id="RHEA:12104"/>
        <dbReference type="ChEBI" id="CHEBI:15636"/>
        <dbReference type="ChEBI" id="CHEBI:57451"/>
        <dbReference type="ChEBI" id="CHEBI:63528"/>
        <dbReference type="ChEBI" id="CHEBI:246422"/>
        <dbReference type="EC" id="2.1.1.45"/>
    </reaction>
</comment>
<dbReference type="SUPFAM" id="SSF55831">
    <property type="entry name" value="Thymidylate synthase/dCMP hydroxymethylase"/>
    <property type="match status" value="1"/>
</dbReference>
<name>A0ABW4C6X9_9BACL</name>
<dbReference type="Pfam" id="PF00303">
    <property type="entry name" value="Thymidylat_synt"/>
    <property type="match status" value="1"/>
</dbReference>
<dbReference type="PANTHER" id="PTHR11548:SF9">
    <property type="entry name" value="THYMIDYLATE SYNTHASE"/>
    <property type="match status" value="1"/>
</dbReference>
<dbReference type="InterPro" id="IPR045097">
    <property type="entry name" value="Thymidate_synth/dCMP_Mease"/>
</dbReference>
<accession>A0ABW4C6X9</accession>
<keyword evidence="5 6" id="KW-0545">Nucleotide biosynthesis</keyword>
<feature type="binding site" description="in other chain" evidence="6">
    <location>
        <begin position="166"/>
        <end position="169"/>
    </location>
    <ligand>
        <name>dUMP</name>
        <dbReference type="ChEBI" id="CHEBI:246422"/>
        <note>ligand shared between dimeric partners</note>
    </ligand>
</feature>
<dbReference type="InterPro" id="IPR023451">
    <property type="entry name" value="Thymidate_synth/dCMP_Mease_dom"/>
</dbReference>
<comment type="pathway">
    <text evidence="6">Pyrimidine metabolism; dTTP biosynthesis.</text>
</comment>
<dbReference type="EMBL" id="JBHTNU010000001">
    <property type="protein sequence ID" value="MFD1425415.1"/>
    <property type="molecule type" value="Genomic_DNA"/>
</dbReference>
<comment type="caution">
    <text evidence="9">The sequence shown here is derived from an EMBL/GenBank/DDBJ whole genome shotgun (WGS) entry which is preliminary data.</text>
</comment>
<evidence type="ECO:0000313" key="10">
    <source>
        <dbReference type="Proteomes" id="UP001597282"/>
    </source>
</evidence>
<dbReference type="InterPro" id="IPR020940">
    <property type="entry name" value="Thymidylate_synthase_AS"/>
</dbReference>
<keyword evidence="10" id="KW-1185">Reference proteome</keyword>
<dbReference type="NCBIfam" id="TIGR03284">
    <property type="entry name" value="thym_sym"/>
    <property type="match status" value="2"/>
</dbReference>
<proteinExistence type="inferred from homology"/>
<dbReference type="NCBIfam" id="NF002499">
    <property type="entry name" value="PRK01827.1-5"/>
    <property type="match status" value="1"/>
</dbReference>
<feature type="domain" description="Thymidylate synthase/dCMP hydroxymethylase" evidence="8">
    <location>
        <begin position="2"/>
        <end position="264"/>
    </location>
</feature>
<feature type="binding site" description="in other chain" evidence="6">
    <location>
        <position position="21"/>
    </location>
    <ligand>
        <name>dUMP</name>
        <dbReference type="ChEBI" id="CHEBI:246422"/>
        <note>ligand shared between dimeric partners</note>
    </ligand>
</feature>
<evidence type="ECO:0000256" key="5">
    <source>
        <dbReference type="ARBA" id="ARBA00022727"/>
    </source>
</evidence>
<dbReference type="PROSITE" id="PS00091">
    <property type="entry name" value="THYMIDYLATE_SYNTHASE"/>
    <property type="match status" value="1"/>
</dbReference>
<feature type="binding site" evidence="6">
    <location>
        <position position="263"/>
    </location>
    <ligand>
        <name>(6R)-5,10-methylene-5,6,7,8-tetrahydrofolate</name>
        <dbReference type="ChEBI" id="CHEBI:15636"/>
    </ligand>
</feature>
<keyword evidence="4 6" id="KW-0808">Transferase</keyword>
<comment type="function">
    <text evidence="6">Catalyzes the reductive methylation of 2'-deoxyuridine-5'-monophosphate (dUMP) to 2'-deoxythymidine-5'-monophosphate (dTMP) while utilizing 5,10-methylenetetrahydrofolate (mTHF) as the methyl donor and reductant in the reaction, yielding dihydrofolate (DHF) as a by-product. This enzymatic reaction provides an intracellular de novo source of dTMP, an essential precursor for DNA biosynthesis.</text>
</comment>
<dbReference type="CDD" id="cd00351">
    <property type="entry name" value="TS_Pyrimidine_HMase"/>
    <property type="match status" value="1"/>
</dbReference>
<dbReference type="InterPro" id="IPR000398">
    <property type="entry name" value="Thymidylate_synthase"/>
</dbReference>
<dbReference type="EC" id="2.1.1.45" evidence="1 6"/>
<dbReference type="PANTHER" id="PTHR11548">
    <property type="entry name" value="THYMIDYLATE SYNTHASE 1"/>
    <property type="match status" value="1"/>
</dbReference>
<comment type="subcellular location">
    <subcellularLocation>
        <location evidence="6">Cytoplasm</location>
    </subcellularLocation>
</comment>
<evidence type="ECO:0000256" key="4">
    <source>
        <dbReference type="ARBA" id="ARBA00022679"/>
    </source>
</evidence>
<sequence>MKTYLDLCQRILKEGTPKEDRTGTGTLSLFGHQMRFDLQEGFPLVTTKKLHTRSIIHELLWFLQGDTNIRYLQEHQVRIWNEWADENGDLGPVYGKQWRSFSGADGKTVDQIQWVVDEIKKNPDSRRLIVSAWNPTELEEMALPPCHCLFQFYVKDETLSCQLYQRSGDTFLGIPFNIASYALLTHMIAHVSGLKPGEFIHTLGDAHLYLNHLEQVKEQLTRQPLPLPTLKLNPDVTSIFDFTYEDIQIEGYQSHPPIKGKVSV</sequence>
<dbReference type="GO" id="GO:0032259">
    <property type="term" value="P:methylation"/>
    <property type="evidence" value="ECO:0007669"/>
    <property type="project" value="UniProtKB-KW"/>
</dbReference>
<evidence type="ECO:0000259" key="8">
    <source>
        <dbReference type="Pfam" id="PF00303"/>
    </source>
</evidence>
<evidence type="ECO:0000256" key="3">
    <source>
        <dbReference type="ARBA" id="ARBA00022603"/>
    </source>
</evidence>
<protein>
    <recommendedName>
        <fullName evidence="1 6">Thymidylate synthase</fullName>
        <shortName evidence="6">TS</shortName>
        <shortName evidence="6">TSase</shortName>
        <ecNumber evidence="1 6">2.1.1.45</ecNumber>
    </recommendedName>
</protein>
<feature type="binding site" evidence="6">
    <location>
        <begin position="126"/>
        <end position="127"/>
    </location>
    <ligand>
        <name>dUMP</name>
        <dbReference type="ChEBI" id="CHEBI:246422"/>
        <note>ligand shared between dimeric partners</note>
    </ligand>
</feature>
<comment type="similarity">
    <text evidence="6">Belongs to the thymidylate synthase family. Bacterial-type ThyA subfamily.</text>
</comment>
<dbReference type="Proteomes" id="UP001597282">
    <property type="component" value="Unassembled WGS sequence"/>
</dbReference>
<dbReference type="Gene3D" id="3.30.572.10">
    <property type="entry name" value="Thymidylate synthase/dCMP hydroxymethylase domain"/>
    <property type="match status" value="1"/>
</dbReference>
<dbReference type="RefSeq" id="WP_380162142.1">
    <property type="nucleotide sequence ID" value="NZ_JBHTNU010000001.1"/>
</dbReference>
<feature type="active site" evidence="7">
    <location>
        <position position="146"/>
    </location>
</feature>
<feature type="binding site" description="in other chain" evidence="6">
    <location>
        <begin position="207"/>
        <end position="209"/>
    </location>
    <ligand>
        <name>dUMP</name>
        <dbReference type="ChEBI" id="CHEBI:246422"/>
        <note>ligand shared between dimeric partners</note>
    </ligand>
</feature>
<gene>
    <name evidence="6" type="primary">thyA</name>
    <name evidence="9" type="ORF">ACFQ4Y_00505</name>
</gene>